<reference evidence="1 2" key="1">
    <citation type="submission" date="2021-01" db="EMBL/GenBank/DDBJ databases">
        <title>Whole genome shotgun sequence of Catellatospora citrea NBRC 14495.</title>
        <authorList>
            <person name="Komaki H."/>
            <person name="Tamura T."/>
        </authorList>
    </citation>
    <scope>NUCLEOTIDE SEQUENCE [LARGE SCALE GENOMIC DNA]</scope>
    <source>
        <strain evidence="1 2">NBRC 14495</strain>
    </source>
</reference>
<gene>
    <name evidence="1" type="ORF">Cci01nite_11380</name>
</gene>
<evidence type="ECO:0000313" key="2">
    <source>
        <dbReference type="Proteomes" id="UP000659904"/>
    </source>
</evidence>
<sequence>MEQYLDDDLPGGDEEPGVLTDTEARFVAALRQHAATWTVPSATTFVCRVDDGQLAAVVRIAGSAWGAHLSGGSMYCGMLHNQLHYPLPERFGRYLTATGHPADLARDTARWLEALLRRPVVEHHWVNRERVYRQRCLFADTGQLLWSGYDHSLAPLSLLFRRRRDPDSPDRVVAVRNWPRAAEHSASGGAHRLQDP</sequence>
<keyword evidence="2" id="KW-1185">Reference proteome</keyword>
<dbReference type="AlphaFoldDB" id="A0A8J3K8F7"/>
<dbReference type="Proteomes" id="UP000659904">
    <property type="component" value="Unassembled WGS sequence"/>
</dbReference>
<dbReference type="EMBL" id="BONH01000002">
    <property type="protein sequence ID" value="GIF96044.1"/>
    <property type="molecule type" value="Genomic_DNA"/>
</dbReference>
<proteinExistence type="predicted"/>
<comment type="caution">
    <text evidence="1">The sequence shown here is derived from an EMBL/GenBank/DDBJ whole genome shotgun (WGS) entry which is preliminary data.</text>
</comment>
<accession>A0A8J3K8F7</accession>
<name>A0A8J3K8F7_9ACTN</name>
<evidence type="ECO:0000313" key="1">
    <source>
        <dbReference type="EMBL" id="GIF96044.1"/>
    </source>
</evidence>
<organism evidence="1 2">
    <name type="scientific">Catellatospora citrea</name>
    <dbReference type="NCBI Taxonomy" id="53366"/>
    <lineage>
        <taxon>Bacteria</taxon>
        <taxon>Bacillati</taxon>
        <taxon>Actinomycetota</taxon>
        <taxon>Actinomycetes</taxon>
        <taxon>Micromonosporales</taxon>
        <taxon>Micromonosporaceae</taxon>
        <taxon>Catellatospora</taxon>
    </lineage>
</organism>
<dbReference type="RefSeq" id="WP_120320882.1">
    <property type="nucleotide sequence ID" value="NZ_BONH01000002.1"/>
</dbReference>
<protein>
    <submittedName>
        <fullName evidence="1">Uncharacterized protein</fullName>
    </submittedName>
</protein>